<proteinExistence type="inferred from homology"/>
<accession>A0ABW3NTI7</accession>
<keyword evidence="3" id="KW-0732">Signal</keyword>
<keyword evidence="8" id="KW-1185">Reference proteome</keyword>
<organism evidence="7 8">
    <name type="scientific">Salegentibacter chungangensis</name>
    <dbReference type="NCBI Taxonomy" id="1335724"/>
    <lineage>
        <taxon>Bacteria</taxon>
        <taxon>Pseudomonadati</taxon>
        <taxon>Bacteroidota</taxon>
        <taxon>Flavobacteriia</taxon>
        <taxon>Flavobacteriales</taxon>
        <taxon>Flavobacteriaceae</taxon>
        <taxon>Salegentibacter</taxon>
    </lineage>
</organism>
<name>A0ABW3NTI7_9FLAO</name>
<reference evidence="8" key="1">
    <citation type="journal article" date="2019" name="Int. J. Syst. Evol. Microbiol.">
        <title>The Global Catalogue of Microorganisms (GCM) 10K type strain sequencing project: providing services to taxonomists for standard genome sequencing and annotation.</title>
        <authorList>
            <consortium name="The Broad Institute Genomics Platform"/>
            <consortium name="The Broad Institute Genome Sequencing Center for Infectious Disease"/>
            <person name="Wu L."/>
            <person name="Ma J."/>
        </authorList>
    </citation>
    <scope>NUCLEOTIDE SEQUENCE [LARGE SCALE GENOMIC DNA]</scope>
    <source>
        <strain evidence="8">CCUG 64793</strain>
    </source>
</reference>
<dbReference type="EMBL" id="JBHTLI010000002">
    <property type="protein sequence ID" value="MFD1096450.1"/>
    <property type="molecule type" value="Genomic_DNA"/>
</dbReference>
<comment type="subcellular location">
    <subcellularLocation>
        <location evidence="1">Cell outer membrane</location>
    </subcellularLocation>
</comment>
<keyword evidence="4" id="KW-0472">Membrane</keyword>
<dbReference type="Pfam" id="PF07980">
    <property type="entry name" value="SusD_RagB"/>
    <property type="match status" value="1"/>
</dbReference>
<feature type="domain" description="RagB/SusD" evidence="6">
    <location>
        <begin position="380"/>
        <end position="536"/>
    </location>
</feature>
<dbReference type="Gene3D" id="1.25.40.390">
    <property type="match status" value="1"/>
</dbReference>
<keyword evidence="5" id="KW-0998">Cell outer membrane</keyword>
<dbReference type="InterPro" id="IPR011990">
    <property type="entry name" value="TPR-like_helical_dom_sf"/>
</dbReference>
<evidence type="ECO:0000256" key="4">
    <source>
        <dbReference type="ARBA" id="ARBA00023136"/>
    </source>
</evidence>
<evidence type="ECO:0000256" key="5">
    <source>
        <dbReference type="ARBA" id="ARBA00023237"/>
    </source>
</evidence>
<evidence type="ECO:0000313" key="8">
    <source>
        <dbReference type="Proteomes" id="UP001597131"/>
    </source>
</evidence>
<comment type="similarity">
    <text evidence="2">Belongs to the SusD family.</text>
</comment>
<gene>
    <name evidence="7" type="ORF">ACFQ3Q_11860</name>
</gene>
<dbReference type="Gene3D" id="1.10.3780.10">
    <property type="entry name" value="SusD-like"/>
    <property type="match status" value="1"/>
</dbReference>
<evidence type="ECO:0000313" key="7">
    <source>
        <dbReference type="EMBL" id="MFD1096450.1"/>
    </source>
</evidence>
<comment type="caution">
    <text evidence="7">The sequence shown here is derived from an EMBL/GenBank/DDBJ whole genome shotgun (WGS) entry which is preliminary data.</text>
</comment>
<protein>
    <submittedName>
        <fullName evidence="7">RagB/SusD family nutrient uptake outer membrane protein</fullName>
    </submittedName>
</protein>
<evidence type="ECO:0000259" key="6">
    <source>
        <dbReference type="Pfam" id="PF07980"/>
    </source>
</evidence>
<dbReference type="RefSeq" id="WP_380746105.1">
    <property type="nucleotide sequence ID" value="NZ_JBHTLI010000002.1"/>
</dbReference>
<dbReference type="Gene3D" id="1.25.40.10">
    <property type="entry name" value="Tetratricopeptide repeat domain"/>
    <property type="match status" value="1"/>
</dbReference>
<evidence type="ECO:0000256" key="2">
    <source>
        <dbReference type="ARBA" id="ARBA00006275"/>
    </source>
</evidence>
<dbReference type="Proteomes" id="UP001597131">
    <property type="component" value="Unassembled WGS sequence"/>
</dbReference>
<sequence length="536" mass="60215">MQKTLRSILLVFFGLTFLWSCESDLELQPEDNRKTAENAFKDPDAYKQFLAKLYAGLAVSGQEGPAGNPDLEGLDEGFSQYIRLYFKMQELTTDEAVIGWDDGTIKDLHAQNWTAGNEFIRTMYSRIMYQIALTNEFIRQTSDEKLDSRGVDGELRGNIENFRAEARFLRALSYYHALDLFGNPPFVTDEDPIGAFLPEQIKRPALFDYIEGELLDIEDEIAAVGSNEYGRADQGAVWMLLSKLYLNAEVYTGTAHNAEVIEYTNKVINSGYQLADSYKKLFLADNNTNGAQNEIIFPITFNGKETQSYGGLTFIIHAAIGGDMKAADFGVSSGWAGLRTTSALVNKFQYQETEDEVIFEDNRGLFFTEGQSLEIDNISSFNDGYAVAKYRNVDVNGEPGSDETGEFVDTDFPMFRLADAYLMYAEAFVRGGGGSQANAVAYVNELRERAFGDSSENISAGELDLDFIINERARELYWEAHRRTDLIRFNRFSENGVWPWKGNVPQGTTTQEFRNLMPIPASDLGVNTNLTQNDGY</sequence>
<evidence type="ECO:0000256" key="3">
    <source>
        <dbReference type="ARBA" id="ARBA00022729"/>
    </source>
</evidence>
<dbReference type="SUPFAM" id="SSF48452">
    <property type="entry name" value="TPR-like"/>
    <property type="match status" value="1"/>
</dbReference>
<dbReference type="CDD" id="cd08977">
    <property type="entry name" value="SusD"/>
    <property type="match status" value="1"/>
</dbReference>
<evidence type="ECO:0000256" key="1">
    <source>
        <dbReference type="ARBA" id="ARBA00004442"/>
    </source>
</evidence>
<dbReference type="InterPro" id="IPR012944">
    <property type="entry name" value="SusD_RagB_dom"/>
</dbReference>